<dbReference type="Proteomes" id="UP000735302">
    <property type="component" value="Unassembled WGS sequence"/>
</dbReference>
<dbReference type="EMBL" id="BLXT01001085">
    <property type="protein sequence ID" value="GFN83040.1"/>
    <property type="molecule type" value="Genomic_DNA"/>
</dbReference>
<organism evidence="1 2">
    <name type="scientific">Plakobranchus ocellatus</name>
    <dbReference type="NCBI Taxonomy" id="259542"/>
    <lineage>
        <taxon>Eukaryota</taxon>
        <taxon>Metazoa</taxon>
        <taxon>Spiralia</taxon>
        <taxon>Lophotrochozoa</taxon>
        <taxon>Mollusca</taxon>
        <taxon>Gastropoda</taxon>
        <taxon>Heterobranchia</taxon>
        <taxon>Euthyneura</taxon>
        <taxon>Panpulmonata</taxon>
        <taxon>Sacoglossa</taxon>
        <taxon>Placobranchoidea</taxon>
        <taxon>Plakobranchidae</taxon>
        <taxon>Plakobranchus</taxon>
    </lineage>
</organism>
<comment type="caution">
    <text evidence="1">The sequence shown here is derived from an EMBL/GenBank/DDBJ whole genome shotgun (WGS) entry which is preliminary data.</text>
</comment>
<sequence length="94" mass="10950">MQFNKFKDKNVGGRDTLLEKKIIYGLKDAQSGNQGQEEETGADRKQDGFIWRAVGLEWQRKTQDRKKLKTSAEGYILQWMDKASKNQSNEVQHF</sequence>
<protein>
    <submittedName>
        <fullName evidence="1">Uncharacterized protein</fullName>
    </submittedName>
</protein>
<gene>
    <name evidence="1" type="ORF">PoB_000954600</name>
</gene>
<accession>A0AAV3YIH7</accession>
<evidence type="ECO:0000313" key="1">
    <source>
        <dbReference type="EMBL" id="GFN83040.1"/>
    </source>
</evidence>
<keyword evidence="2" id="KW-1185">Reference proteome</keyword>
<evidence type="ECO:0000313" key="2">
    <source>
        <dbReference type="Proteomes" id="UP000735302"/>
    </source>
</evidence>
<proteinExistence type="predicted"/>
<reference evidence="1 2" key="1">
    <citation type="journal article" date="2021" name="Elife">
        <title>Chloroplast acquisition without the gene transfer in kleptoplastic sea slugs, Plakobranchus ocellatus.</title>
        <authorList>
            <person name="Maeda T."/>
            <person name="Takahashi S."/>
            <person name="Yoshida T."/>
            <person name="Shimamura S."/>
            <person name="Takaki Y."/>
            <person name="Nagai Y."/>
            <person name="Toyoda A."/>
            <person name="Suzuki Y."/>
            <person name="Arimoto A."/>
            <person name="Ishii H."/>
            <person name="Satoh N."/>
            <person name="Nishiyama T."/>
            <person name="Hasebe M."/>
            <person name="Maruyama T."/>
            <person name="Minagawa J."/>
            <person name="Obokata J."/>
            <person name="Shigenobu S."/>
        </authorList>
    </citation>
    <scope>NUCLEOTIDE SEQUENCE [LARGE SCALE GENOMIC DNA]</scope>
</reference>
<name>A0AAV3YIH7_9GAST</name>
<dbReference type="AlphaFoldDB" id="A0AAV3YIH7"/>